<dbReference type="SUPFAM" id="SSF54001">
    <property type="entry name" value="Cysteine proteinases"/>
    <property type="match status" value="1"/>
</dbReference>
<dbReference type="Pfam" id="PF00443">
    <property type="entry name" value="UCH"/>
    <property type="match status" value="1"/>
</dbReference>
<comment type="caution">
    <text evidence="4">The sequence shown here is derived from an EMBL/GenBank/DDBJ whole genome shotgun (WGS) entry which is preliminary data.</text>
</comment>
<dbReference type="GO" id="GO:0005634">
    <property type="term" value="C:nucleus"/>
    <property type="evidence" value="ECO:0007669"/>
    <property type="project" value="TreeGrafter"/>
</dbReference>
<dbReference type="InterPro" id="IPR001394">
    <property type="entry name" value="Peptidase_C19_UCH"/>
</dbReference>
<dbReference type="Proteomes" id="UP000663824">
    <property type="component" value="Unassembled WGS sequence"/>
</dbReference>
<feature type="compositionally biased region" description="Polar residues" evidence="1">
    <location>
        <begin position="393"/>
        <end position="405"/>
    </location>
</feature>
<keyword evidence="2" id="KW-0812">Transmembrane</keyword>
<keyword evidence="2" id="KW-1133">Transmembrane helix</keyword>
<protein>
    <recommendedName>
        <fullName evidence="3">USP domain-containing protein</fullName>
    </recommendedName>
</protein>
<feature type="transmembrane region" description="Helical" evidence="2">
    <location>
        <begin position="503"/>
        <end position="524"/>
    </location>
</feature>
<dbReference type="EMBL" id="CAJNRE010006888">
    <property type="protein sequence ID" value="CAF2059829.1"/>
    <property type="molecule type" value="Genomic_DNA"/>
</dbReference>
<feature type="region of interest" description="Disordered" evidence="1">
    <location>
        <begin position="380"/>
        <end position="405"/>
    </location>
</feature>
<dbReference type="GO" id="GO:0004843">
    <property type="term" value="F:cysteine-type deubiquitinase activity"/>
    <property type="evidence" value="ECO:0007669"/>
    <property type="project" value="InterPro"/>
</dbReference>
<accession>A0A816QH97</accession>
<proteinExistence type="predicted"/>
<feature type="domain" description="USP" evidence="3">
    <location>
        <begin position="2"/>
        <end position="229"/>
    </location>
</feature>
<dbReference type="InterPro" id="IPR038765">
    <property type="entry name" value="Papain-like_cys_pep_sf"/>
</dbReference>
<evidence type="ECO:0000256" key="2">
    <source>
        <dbReference type="SAM" id="Phobius"/>
    </source>
</evidence>
<evidence type="ECO:0000313" key="6">
    <source>
        <dbReference type="Proteomes" id="UP000663824"/>
    </source>
</evidence>
<reference evidence="4" key="1">
    <citation type="submission" date="2021-02" db="EMBL/GenBank/DDBJ databases">
        <authorList>
            <person name="Nowell W R."/>
        </authorList>
    </citation>
    <scope>NUCLEOTIDE SEQUENCE</scope>
</reference>
<organism evidence="4 6">
    <name type="scientific">Rotaria magnacalcarata</name>
    <dbReference type="NCBI Taxonomy" id="392030"/>
    <lineage>
        <taxon>Eukaryota</taxon>
        <taxon>Metazoa</taxon>
        <taxon>Spiralia</taxon>
        <taxon>Gnathifera</taxon>
        <taxon>Rotifera</taxon>
        <taxon>Eurotatoria</taxon>
        <taxon>Bdelloidea</taxon>
        <taxon>Philodinida</taxon>
        <taxon>Philodinidae</taxon>
        <taxon>Rotaria</taxon>
    </lineage>
</organism>
<dbReference type="InterPro" id="IPR050164">
    <property type="entry name" value="Peptidase_C19"/>
</dbReference>
<evidence type="ECO:0000256" key="1">
    <source>
        <dbReference type="SAM" id="MobiDB-lite"/>
    </source>
</evidence>
<dbReference type="GO" id="GO:0005829">
    <property type="term" value="C:cytosol"/>
    <property type="evidence" value="ECO:0007669"/>
    <property type="project" value="TreeGrafter"/>
</dbReference>
<dbReference type="Gene3D" id="3.90.70.10">
    <property type="entry name" value="Cysteine proteinases"/>
    <property type="match status" value="2"/>
</dbReference>
<dbReference type="AlphaFoldDB" id="A0A816QH97"/>
<gene>
    <name evidence="4" type="ORF">MBJ925_LOCUS14698</name>
    <name evidence="5" type="ORF">SMN809_LOCUS39579</name>
</gene>
<feature type="region of interest" description="Disordered" evidence="1">
    <location>
        <begin position="327"/>
        <end position="347"/>
    </location>
</feature>
<sequence length="528" mass="59612">ELSIEDQFCSVCMLHSVICSIHRNIETNSTILCDRSCGSAESFAQKIEQLSPSFTIGRQEDPSEFLQFLLDHLVTCLTPNKSMINVNLSKTPIEYILGLEIQSISTCKVCLRKSIVKNWESVLSLSIISHATIVESLEAFFFKEELHGENLYEYIQELNKENNTIDNFVYKLNSVVVHLGENATSGHVFTYVRSPDETWYTANDESMKSTRLDTVLGDKDAYILCYTKVPKSSAILSDTNMIISPARSSLFLNSSTPINSTILLEPSSTQECSSPTYIQSFNENSMEFSMIETESRIEIIPNSNNTQNNLNKRLSNNIHKNQLSSSILEREQNSSTTSLHKQVSSSESRYQQLPLQIFGNDRFVPSSSQRAHMPSSMFENEPILSPISDNEHISSATSRNTRSSIQLNETVHDSVAGNDFIAELPSHHQFNLRAVDLAKLLVIRTAKNNKKKDRLFRQMGLSNVTDITTPSRKIFLSKQTKLLKSTFNTTVNSQGSLFQSNHIFGVTFFLPMLYRFLAICIVLIHDHL</sequence>
<evidence type="ECO:0000259" key="3">
    <source>
        <dbReference type="PROSITE" id="PS50235"/>
    </source>
</evidence>
<dbReference type="GO" id="GO:0016579">
    <property type="term" value="P:protein deubiquitination"/>
    <property type="evidence" value="ECO:0007669"/>
    <property type="project" value="InterPro"/>
</dbReference>
<dbReference type="PANTHER" id="PTHR24006">
    <property type="entry name" value="UBIQUITIN CARBOXYL-TERMINAL HYDROLASE"/>
    <property type="match status" value="1"/>
</dbReference>
<feature type="non-terminal residue" evidence="4">
    <location>
        <position position="1"/>
    </location>
</feature>
<dbReference type="EMBL" id="CAJOBI010106668">
    <property type="protein sequence ID" value="CAF4613350.1"/>
    <property type="molecule type" value="Genomic_DNA"/>
</dbReference>
<dbReference type="Proteomes" id="UP000676336">
    <property type="component" value="Unassembled WGS sequence"/>
</dbReference>
<dbReference type="PROSITE" id="PS50235">
    <property type="entry name" value="USP_3"/>
    <property type="match status" value="1"/>
</dbReference>
<keyword evidence="2" id="KW-0472">Membrane</keyword>
<dbReference type="InterPro" id="IPR028889">
    <property type="entry name" value="USP"/>
</dbReference>
<name>A0A816QH97_9BILA</name>
<evidence type="ECO:0000313" key="5">
    <source>
        <dbReference type="EMBL" id="CAF4613350.1"/>
    </source>
</evidence>
<evidence type="ECO:0000313" key="4">
    <source>
        <dbReference type="EMBL" id="CAF2059829.1"/>
    </source>
</evidence>